<feature type="domain" description="Histidine kinase" evidence="11">
    <location>
        <begin position="848"/>
        <end position="1075"/>
    </location>
</feature>
<dbReference type="InterPro" id="IPR015943">
    <property type="entry name" value="WD40/YVTN_repeat-like_dom_sf"/>
</dbReference>
<dbReference type="EC" id="2.7.13.3" evidence="2"/>
<feature type="chain" id="PRO_5045616714" description="histidine kinase" evidence="9">
    <location>
        <begin position="25"/>
        <end position="1365"/>
    </location>
</feature>
<keyword evidence="8" id="KW-0812">Transmembrane</keyword>
<dbReference type="SUPFAM" id="SSF47384">
    <property type="entry name" value="Homodimeric domain of signal transducing histidine kinase"/>
    <property type="match status" value="1"/>
</dbReference>
<dbReference type="Pfam" id="PF12833">
    <property type="entry name" value="HTH_18"/>
    <property type="match status" value="1"/>
</dbReference>
<dbReference type="SUPFAM" id="SSF55874">
    <property type="entry name" value="ATPase domain of HSP90 chaperone/DNA topoisomerase II/histidine kinase"/>
    <property type="match status" value="1"/>
</dbReference>
<dbReference type="Gene3D" id="3.40.50.2300">
    <property type="match status" value="1"/>
</dbReference>
<dbReference type="PROSITE" id="PS01124">
    <property type="entry name" value="HTH_ARAC_FAMILY_2"/>
    <property type="match status" value="1"/>
</dbReference>
<dbReference type="SMART" id="SM00448">
    <property type="entry name" value="REC"/>
    <property type="match status" value="1"/>
</dbReference>
<accession>A0ABW7MZV2</accession>
<dbReference type="Pfam" id="PF00512">
    <property type="entry name" value="HisKA"/>
    <property type="match status" value="1"/>
</dbReference>
<feature type="transmembrane region" description="Helical" evidence="8">
    <location>
        <begin position="794"/>
        <end position="814"/>
    </location>
</feature>
<dbReference type="PROSITE" id="PS00041">
    <property type="entry name" value="HTH_ARAC_FAMILY_1"/>
    <property type="match status" value="1"/>
</dbReference>
<dbReference type="SUPFAM" id="SSF52172">
    <property type="entry name" value="CheY-like"/>
    <property type="match status" value="1"/>
</dbReference>
<dbReference type="InterPro" id="IPR036097">
    <property type="entry name" value="HisK_dim/P_sf"/>
</dbReference>
<dbReference type="CDD" id="cd17574">
    <property type="entry name" value="REC_OmpR"/>
    <property type="match status" value="1"/>
</dbReference>
<dbReference type="Gene3D" id="3.30.565.10">
    <property type="entry name" value="Histidine kinase-like ATPase, C-terminal domain"/>
    <property type="match status" value="1"/>
</dbReference>
<evidence type="ECO:0000259" key="12">
    <source>
        <dbReference type="PROSITE" id="PS50110"/>
    </source>
</evidence>
<dbReference type="PANTHER" id="PTHR43547">
    <property type="entry name" value="TWO-COMPONENT HISTIDINE KINASE"/>
    <property type="match status" value="1"/>
</dbReference>
<dbReference type="PANTHER" id="PTHR43547:SF2">
    <property type="entry name" value="HYBRID SIGNAL TRANSDUCTION HISTIDINE KINASE C"/>
    <property type="match status" value="1"/>
</dbReference>
<dbReference type="PROSITE" id="PS50110">
    <property type="entry name" value="RESPONSE_REGULATORY"/>
    <property type="match status" value="1"/>
</dbReference>
<dbReference type="InterPro" id="IPR004358">
    <property type="entry name" value="Sig_transdc_His_kin-like_C"/>
</dbReference>
<dbReference type="InterPro" id="IPR011123">
    <property type="entry name" value="Y_Y_Y"/>
</dbReference>
<name>A0ABW7MZV2_9FLAO</name>
<gene>
    <name evidence="13" type="ORF">V8G58_10320</name>
</gene>
<dbReference type="InterPro" id="IPR013783">
    <property type="entry name" value="Ig-like_fold"/>
</dbReference>
<dbReference type="Proteomes" id="UP001610100">
    <property type="component" value="Unassembled WGS sequence"/>
</dbReference>
<dbReference type="EMBL" id="JBAWKB010000003">
    <property type="protein sequence ID" value="MFH6772327.1"/>
    <property type="molecule type" value="Genomic_DNA"/>
</dbReference>
<evidence type="ECO:0000256" key="8">
    <source>
        <dbReference type="SAM" id="Phobius"/>
    </source>
</evidence>
<feature type="modified residue" description="4-aspartylphosphate" evidence="7">
    <location>
        <position position="1166"/>
    </location>
</feature>
<dbReference type="CDD" id="cd00082">
    <property type="entry name" value="HisKA"/>
    <property type="match status" value="1"/>
</dbReference>
<feature type="domain" description="HTH araC/xylS-type" evidence="10">
    <location>
        <begin position="1265"/>
        <end position="1364"/>
    </location>
</feature>
<keyword evidence="9" id="KW-0732">Signal</keyword>
<evidence type="ECO:0000256" key="7">
    <source>
        <dbReference type="PROSITE-ProRule" id="PRU00169"/>
    </source>
</evidence>
<evidence type="ECO:0000256" key="6">
    <source>
        <dbReference type="ARBA" id="ARBA00023163"/>
    </source>
</evidence>
<evidence type="ECO:0000256" key="1">
    <source>
        <dbReference type="ARBA" id="ARBA00000085"/>
    </source>
</evidence>
<dbReference type="InterPro" id="IPR003661">
    <property type="entry name" value="HisK_dim/P_dom"/>
</dbReference>
<dbReference type="PROSITE" id="PS50109">
    <property type="entry name" value="HIS_KIN"/>
    <property type="match status" value="1"/>
</dbReference>
<dbReference type="RefSeq" id="WP_344737734.1">
    <property type="nucleotide sequence ID" value="NZ_BAABAY010000001.1"/>
</dbReference>
<comment type="caution">
    <text evidence="13">The sequence shown here is derived from an EMBL/GenBank/DDBJ whole genome shotgun (WGS) entry which is preliminary data.</text>
</comment>
<evidence type="ECO:0000259" key="10">
    <source>
        <dbReference type="PROSITE" id="PS01124"/>
    </source>
</evidence>
<evidence type="ECO:0000256" key="2">
    <source>
        <dbReference type="ARBA" id="ARBA00012438"/>
    </source>
</evidence>
<dbReference type="InterPro" id="IPR018062">
    <property type="entry name" value="HTH_AraC-typ_CS"/>
</dbReference>
<dbReference type="Gene3D" id="2.60.40.10">
    <property type="entry name" value="Immunoglobulins"/>
    <property type="match status" value="1"/>
</dbReference>
<feature type="signal peptide" evidence="9">
    <location>
        <begin position="1"/>
        <end position="24"/>
    </location>
</feature>
<evidence type="ECO:0000313" key="14">
    <source>
        <dbReference type="Proteomes" id="UP001610100"/>
    </source>
</evidence>
<keyword evidence="8" id="KW-1133">Transmembrane helix</keyword>
<keyword evidence="14" id="KW-1185">Reference proteome</keyword>
<organism evidence="13 14">
    <name type="scientific">Gaetbulibacter aestuarii</name>
    <dbReference type="NCBI Taxonomy" id="1502358"/>
    <lineage>
        <taxon>Bacteria</taxon>
        <taxon>Pseudomonadati</taxon>
        <taxon>Bacteroidota</taxon>
        <taxon>Flavobacteriia</taxon>
        <taxon>Flavobacteriales</taxon>
        <taxon>Flavobacteriaceae</taxon>
        <taxon>Gaetbulibacter</taxon>
    </lineage>
</organism>
<dbReference type="PRINTS" id="PR00344">
    <property type="entry name" value="BCTRLSENSOR"/>
</dbReference>
<keyword evidence="3 7" id="KW-0597">Phosphoprotein</keyword>
<dbReference type="SUPFAM" id="SSF63829">
    <property type="entry name" value="Calcium-dependent phosphotriesterase"/>
    <property type="match status" value="2"/>
</dbReference>
<protein>
    <recommendedName>
        <fullName evidence="2">histidine kinase</fullName>
        <ecNumber evidence="2">2.7.13.3</ecNumber>
    </recommendedName>
</protein>
<feature type="domain" description="Response regulatory" evidence="12">
    <location>
        <begin position="1118"/>
        <end position="1233"/>
    </location>
</feature>
<dbReference type="Pfam" id="PF00072">
    <property type="entry name" value="Response_reg"/>
    <property type="match status" value="1"/>
</dbReference>
<dbReference type="InterPro" id="IPR001789">
    <property type="entry name" value="Sig_transdc_resp-reg_receiver"/>
</dbReference>
<evidence type="ECO:0000259" key="11">
    <source>
        <dbReference type="PROSITE" id="PS50109"/>
    </source>
</evidence>
<evidence type="ECO:0000256" key="4">
    <source>
        <dbReference type="ARBA" id="ARBA00023015"/>
    </source>
</evidence>
<dbReference type="SMART" id="SM00388">
    <property type="entry name" value="HisKA"/>
    <property type="match status" value="1"/>
</dbReference>
<proteinExistence type="predicted"/>
<evidence type="ECO:0000256" key="5">
    <source>
        <dbReference type="ARBA" id="ARBA00023125"/>
    </source>
</evidence>
<keyword evidence="4" id="KW-0805">Transcription regulation</keyword>
<dbReference type="InterPro" id="IPR005467">
    <property type="entry name" value="His_kinase_dom"/>
</dbReference>
<dbReference type="SMART" id="SM00387">
    <property type="entry name" value="HATPase_c"/>
    <property type="match status" value="1"/>
</dbReference>
<dbReference type="InterPro" id="IPR011006">
    <property type="entry name" value="CheY-like_superfamily"/>
</dbReference>
<dbReference type="InterPro" id="IPR009057">
    <property type="entry name" value="Homeodomain-like_sf"/>
</dbReference>
<dbReference type="Pfam" id="PF02518">
    <property type="entry name" value="HATPase_c"/>
    <property type="match status" value="1"/>
</dbReference>
<dbReference type="SMART" id="SM00342">
    <property type="entry name" value="HTH_ARAC"/>
    <property type="match status" value="1"/>
</dbReference>
<dbReference type="CDD" id="cd00146">
    <property type="entry name" value="PKD"/>
    <property type="match status" value="1"/>
</dbReference>
<dbReference type="Pfam" id="PF07495">
    <property type="entry name" value="Y_Y_Y"/>
    <property type="match status" value="1"/>
</dbReference>
<dbReference type="InterPro" id="IPR018060">
    <property type="entry name" value="HTH_AraC"/>
</dbReference>
<dbReference type="InterPro" id="IPR003594">
    <property type="entry name" value="HATPase_dom"/>
</dbReference>
<evidence type="ECO:0000256" key="9">
    <source>
        <dbReference type="SAM" id="SignalP"/>
    </source>
</evidence>
<dbReference type="Gene3D" id="1.10.10.60">
    <property type="entry name" value="Homeodomain-like"/>
    <property type="match status" value="1"/>
</dbReference>
<evidence type="ECO:0000256" key="3">
    <source>
        <dbReference type="ARBA" id="ARBA00022553"/>
    </source>
</evidence>
<reference evidence="13 14" key="1">
    <citation type="submission" date="2024-02" db="EMBL/GenBank/DDBJ databases">
        <title>A Gaetbulibacter species isolated from tidal flats and genomic insights of their niches.</title>
        <authorList>
            <person name="Ye Y."/>
        </authorList>
    </citation>
    <scope>NUCLEOTIDE SEQUENCE [LARGE SCALE GENOMIC DNA]</scope>
    <source>
        <strain evidence="13 14">KYW382</strain>
    </source>
</reference>
<dbReference type="CDD" id="cd00075">
    <property type="entry name" value="HATPase"/>
    <property type="match status" value="1"/>
</dbReference>
<sequence length="1365" mass="155964">MIKFSKIALNIFLLAALNCFNLKAQDFDNIQKIEYINSDIGLSQNEVTSILKDKKGFIWIATRGGLNRYDGNNIKVFHNEIGNTNSLINNSIETLFEDSHGVIWIGTKSNGLSAYHPELNQFEQIKSNNPAIKLDDKRIISIAESSEHELWLGTWQNGLFIYNPKTKSVRKAGNLNKINDIYRTTEGNMWLATDYDLLIFDKNGNRVKRVALRDTPIEFTSVLQSETTGLGYIGTWREGLLEFNPKTETFTQYNGNGDKNLANAYFLCEDDKHNILIGTWGNGVHYFDTRSKTFSYLNLYTKNNKGGKELYQDVLCVFQDNLGILWFGTNGGGLCKLDKTKNDFEDTEDSNLPNEPIWAIAEDQDNQLWVGIKGNENLYYTENYKTFFKIPIPNVTPRRSSAMKDGIRTIYEDRNNNLWFANNSSLFKVEKSNSGYSVEPVLIRDDSGNSDYLIKITSLFQSRDGTFWIGTQQRGLRKSVNHGNPETQTFKSYLVNDRISKFLEDSKGRIWVGTYQGLKLYDKKADKFKVFTKVQGNPNSLSSDIVISIHEDADGTIWVGTPNGLNQVVESKEGEFAFKSFQEKDGLSNSYIHAILEDDQNNIWVSTNKGLVKFNKKDNSFYNFDINSGLLSNTFMEGAAIKGHQGKLFFGSIYGINYFKPKTIKSLNVPPVVLSALRVAGQEIIPGEIYNNQKILDKAIEYSPDITLKNSNNSFTIEYTALDFLSNLGYTYKYKLEGLDKDWNTTSTEKNITYSNLSAGNYTFKVKATNLEAGLESKPAFLRIKILPVFWKTWQALLIYIFIFIGLLYLYRYIITKQSDLKNKLALSRLERKKEEELIEMKTRFFTDIAHEFRTPLSLISGPLEVLMDDTADPKQKKGHLSTIYYHTQRLLNLVNQLLDFRKIDSGKMKLQVAKGNFKKFAKEIYLSFKELADSKKINFKFDVKASEIPLTYDRNMMEIVLCNLLSNAFKYTPKNGNITLSIQNIKSKKRNPKFPQGYCEIVVQDNGPGISKENLKLIFDRFYQTANTKTSNLIGTGIGLALVKSIVDLHKGKIKVKSELNKGSKFIVKLPLEEAHFTEKDFITDFKTAEDPVHYKVERVLEQDDESEIQADTFKKKLLIVEDNPEIRAFIKSVFNSNYQIFESPNGRIGFEKAQKHLPDLVISDLIMPEMDGLELCKKLRDTKETLHIPIIMLTARTKTVFQEQGYSSGADIYVTKPFNPTVLKAQAEGLLNNREKLKNYFSKKVTLQPTDTDITSFDEAFINSAMKVVEENLMNDDLNRDFLAEKMATSPSTLYRKIKSLTDQDTTEFIRSIRLKRAAQMILKKQDNIGSIGYAVGFNDLKYFRKCFKEQFGVTPSKFKKSN</sequence>
<keyword evidence="6" id="KW-0804">Transcription</keyword>
<dbReference type="Pfam" id="PF07494">
    <property type="entry name" value="Reg_prop"/>
    <property type="match status" value="6"/>
</dbReference>
<keyword evidence="8" id="KW-0472">Membrane</keyword>
<dbReference type="SUPFAM" id="SSF46689">
    <property type="entry name" value="Homeodomain-like"/>
    <property type="match status" value="1"/>
</dbReference>
<dbReference type="InterPro" id="IPR036890">
    <property type="entry name" value="HATPase_C_sf"/>
</dbReference>
<dbReference type="Gene3D" id="2.130.10.10">
    <property type="entry name" value="YVTN repeat-like/Quinoprotein amine dehydrogenase"/>
    <property type="match status" value="3"/>
</dbReference>
<evidence type="ECO:0000313" key="13">
    <source>
        <dbReference type="EMBL" id="MFH6772327.1"/>
    </source>
</evidence>
<keyword evidence="5" id="KW-0238">DNA-binding</keyword>
<dbReference type="Gene3D" id="1.10.287.130">
    <property type="match status" value="1"/>
</dbReference>
<comment type="catalytic activity">
    <reaction evidence="1">
        <text>ATP + protein L-histidine = ADP + protein N-phospho-L-histidine.</text>
        <dbReference type="EC" id="2.7.13.3"/>
    </reaction>
</comment>
<dbReference type="InterPro" id="IPR011110">
    <property type="entry name" value="Reg_prop"/>
</dbReference>